<dbReference type="EMBL" id="JAGTJR010000017">
    <property type="protein sequence ID" value="KAH7046561.1"/>
    <property type="molecule type" value="Genomic_DNA"/>
</dbReference>
<evidence type="ECO:0000313" key="2">
    <source>
        <dbReference type="EMBL" id="KAH7046561.1"/>
    </source>
</evidence>
<reference evidence="2 3" key="1">
    <citation type="journal article" date="2021" name="Nat. Commun.">
        <title>Genetic determinants of endophytism in the Arabidopsis root mycobiome.</title>
        <authorList>
            <person name="Mesny F."/>
            <person name="Miyauchi S."/>
            <person name="Thiergart T."/>
            <person name="Pickel B."/>
            <person name="Atanasova L."/>
            <person name="Karlsson M."/>
            <person name="Huettel B."/>
            <person name="Barry K.W."/>
            <person name="Haridas S."/>
            <person name="Chen C."/>
            <person name="Bauer D."/>
            <person name="Andreopoulos W."/>
            <person name="Pangilinan J."/>
            <person name="LaButti K."/>
            <person name="Riley R."/>
            <person name="Lipzen A."/>
            <person name="Clum A."/>
            <person name="Drula E."/>
            <person name="Henrissat B."/>
            <person name="Kohler A."/>
            <person name="Grigoriev I.V."/>
            <person name="Martin F.M."/>
            <person name="Hacquard S."/>
        </authorList>
    </citation>
    <scope>NUCLEOTIDE SEQUENCE [LARGE SCALE GENOMIC DNA]</scope>
    <source>
        <strain evidence="2 3">MPI-SDFR-AT-0080</strain>
    </source>
</reference>
<accession>A0ABQ8G6L0</accession>
<protein>
    <submittedName>
        <fullName evidence="2">Uncharacterized protein</fullName>
    </submittedName>
</protein>
<proteinExistence type="predicted"/>
<keyword evidence="3" id="KW-1185">Reference proteome</keyword>
<evidence type="ECO:0000256" key="1">
    <source>
        <dbReference type="SAM" id="MobiDB-lite"/>
    </source>
</evidence>
<name>A0ABQ8G6L0_9PEZI</name>
<feature type="region of interest" description="Disordered" evidence="1">
    <location>
        <begin position="373"/>
        <end position="411"/>
    </location>
</feature>
<sequence length="478" mass="53510">MAQRIVTKIHLLTHDMPASYVSDTRPKRARPPQHSLRSHHHQTWTLFKDLPLMEVSRSAQHTKHSAKINAVVQVHSSLRNNMLPKGPLDGQADVIYMTDIASSAPGSPPAKEVDELIFLLPHWPDTIRFWIDERPVGHPDAAQEKVRRGQLDDGKNCSVIKVCINQNIATNPAINSGESARESDIYLPPSSRAARVWIYLDPTKQVRGQKERGEKSAGLKEATTAAAHTSPRQSAPRARKSIRKPQTLPEKLPQKPLQAPRKPTEELKRPSQPPRRPTSPANIQRPLAPNQPWPPVPERRSSKKAIARSPLAAYPPISGTTSPPSEKKKPPVTPNSPAKKTATPEKKPLPVEPEPEDFKNDILNDISRLMTHSDPFGRFHNTGLPDSSDSDEERDTFPAAPFDGNLPSLGKAQPEKFYKAGHRARSSVFFSQEALPGDHKIDVSYDEEPKVEQEFTKPSMRRRLKTRLSDVLHRLNHH</sequence>
<organism evidence="2 3">
    <name type="scientific">Macrophomina phaseolina</name>
    <dbReference type="NCBI Taxonomy" id="35725"/>
    <lineage>
        <taxon>Eukaryota</taxon>
        <taxon>Fungi</taxon>
        <taxon>Dikarya</taxon>
        <taxon>Ascomycota</taxon>
        <taxon>Pezizomycotina</taxon>
        <taxon>Dothideomycetes</taxon>
        <taxon>Dothideomycetes incertae sedis</taxon>
        <taxon>Botryosphaeriales</taxon>
        <taxon>Botryosphaeriaceae</taxon>
        <taxon>Macrophomina</taxon>
    </lineage>
</organism>
<dbReference type="Proteomes" id="UP000774617">
    <property type="component" value="Unassembled WGS sequence"/>
</dbReference>
<feature type="compositionally biased region" description="Basic and acidic residues" evidence="1">
    <location>
        <begin position="208"/>
        <end position="218"/>
    </location>
</feature>
<feature type="compositionally biased region" description="Basic residues" evidence="1">
    <location>
        <begin position="27"/>
        <end position="40"/>
    </location>
</feature>
<gene>
    <name evidence="2" type="ORF">B0J12DRAFT_131245</name>
</gene>
<evidence type="ECO:0000313" key="3">
    <source>
        <dbReference type="Proteomes" id="UP000774617"/>
    </source>
</evidence>
<comment type="caution">
    <text evidence="2">The sequence shown here is derived from an EMBL/GenBank/DDBJ whole genome shotgun (WGS) entry which is preliminary data.</text>
</comment>
<feature type="region of interest" description="Disordered" evidence="1">
    <location>
        <begin position="21"/>
        <end position="40"/>
    </location>
</feature>
<feature type="region of interest" description="Disordered" evidence="1">
    <location>
        <begin position="206"/>
        <end position="359"/>
    </location>
</feature>